<evidence type="ECO:0000313" key="2">
    <source>
        <dbReference type="Proteomes" id="UP000324800"/>
    </source>
</evidence>
<dbReference type="Proteomes" id="UP000324800">
    <property type="component" value="Unassembled WGS sequence"/>
</dbReference>
<accession>A0A5J4TG12</accession>
<organism evidence="1 2">
    <name type="scientific">Streblomastix strix</name>
    <dbReference type="NCBI Taxonomy" id="222440"/>
    <lineage>
        <taxon>Eukaryota</taxon>
        <taxon>Metamonada</taxon>
        <taxon>Preaxostyla</taxon>
        <taxon>Oxymonadida</taxon>
        <taxon>Streblomastigidae</taxon>
        <taxon>Streblomastix</taxon>
    </lineage>
</organism>
<sequence length="45" mass="5279">TQQRISPGNPITQFFYYSPSIKNMTLLGTEFISTSIDTRYPHWKI</sequence>
<comment type="caution">
    <text evidence="1">The sequence shown here is derived from an EMBL/GenBank/DDBJ whole genome shotgun (WGS) entry which is preliminary data.</text>
</comment>
<dbReference type="AlphaFoldDB" id="A0A5J4TG12"/>
<feature type="non-terminal residue" evidence="1">
    <location>
        <position position="1"/>
    </location>
</feature>
<proteinExistence type="predicted"/>
<gene>
    <name evidence="1" type="ORF">EZS28_047346</name>
</gene>
<dbReference type="EMBL" id="SNRW01031880">
    <property type="protein sequence ID" value="KAA6357127.1"/>
    <property type="molecule type" value="Genomic_DNA"/>
</dbReference>
<reference evidence="1 2" key="1">
    <citation type="submission" date="2019-03" db="EMBL/GenBank/DDBJ databases">
        <title>Single cell metagenomics reveals metabolic interactions within the superorganism composed of flagellate Streblomastix strix and complex community of Bacteroidetes bacteria on its surface.</title>
        <authorList>
            <person name="Treitli S.C."/>
            <person name="Kolisko M."/>
            <person name="Husnik F."/>
            <person name="Keeling P."/>
            <person name="Hampl V."/>
        </authorList>
    </citation>
    <scope>NUCLEOTIDE SEQUENCE [LARGE SCALE GENOMIC DNA]</scope>
    <source>
        <strain evidence="1">ST1C</strain>
    </source>
</reference>
<evidence type="ECO:0000313" key="1">
    <source>
        <dbReference type="EMBL" id="KAA6357127.1"/>
    </source>
</evidence>
<protein>
    <submittedName>
        <fullName evidence="1">Uncharacterized protein</fullName>
    </submittedName>
</protein>
<name>A0A5J4TG12_9EUKA</name>